<accession>A0A9D1ANE7</accession>
<reference evidence="1" key="1">
    <citation type="submission" date="2020-10" db="EMBL/GenBank/DDBJ databases">
        <authorList>
            <person name="Gilroy R."/>
        </authorList>
    </citation>
    <scope>NUCLEOTIDE SEQUENCE</scope>
    <source>
        <strain evidence="1">ChiSxjej1B13-7958</strain>
    </source>
</reference>
<proteinExistence type="predicted"/>
<reference evidence="1" key="2">
    <citation type="journal article" date="2021" name="PeerJ">
        <title>Extensive microbial diversity within the chicken gut microbiome revealed by metagenomics and culture.</title>
        <authorList>
            <person name="Gilroy R."/>
            <person name="Ravi A."/>
            <person name="Getino M."/>
            <person name="Pursley I."/>
            <person name="Horton D.L."/>
            <person name="Alikhan N.F."/>
            <person name="Baker D."/>
            <person name="Gharbi K."/>
            <person name="Hall N."/>
            <person name="Watson M."/>
            <person name="Adriaenssens E.M."/>
            <person name="Foster-Nyarko E."/>
            <person name="Jarju S."/>
            <person name="Secka A."/>
            <person name="Antonio M."/>
            <person name="Oren A."/>
            <person name="Chaudhuri R.R."/>
            <person name="La Ragione R."/>
            <person name="Hildebrand F."/>
            <person name="Pallen M.J."/>
        </authorList>
    </citation>
    <scope>NUCLEOTIDE SEQUENCE</scope>
    <source>
        <strain evidence="1">ChiSxjej1B13-7958</strain>
    </source>
</reference>
<dbReference type="AlphaFoldDB" id="A0A9D1ANE7"/>
<evidence type="ECO:0000313" key="2">
    <source>
        <dbReference type="Proteomes" id="UP000824242"/>
    </source>
</evidence>
<dbReference type="EMBL" id="DVGZ01000100">
    <property type="protein sequence ID" value="HIR47817.1"/>
    <property type="molecule type" value="Genomic_DNA"/>
</dbReference>
<gene>
    <name evidence="1" type="ORF">IAB89_09235</name>
</gene>
<evidence type="ECO:0000313" key="1">
    <source>
        <dbReference type="EMBL" id="HIR47817.1"/>
    </source>
</evidence>
<organism evidence="1 2">
    <name type="scientific">Candidatus Caccousia avicola</name>
    <dbReference type="NCBI Taxonomy" id="2840721"/>
    <lineage>
        <taxon>Bacteria</taxon>
        <taxon>Bacillati</taxon>
        <taxon>Bacillota</taxon>
        <taxon>Clostridia</taxon>
        <taxon>Eubacteriales</taxon>
        <taxon>Oscillospiraceae</taxon>
        <taxon>Oscillospiraceae incertae sedis</taxon>
        <taxon>Candidatus Caccousia</taxon>
    </lineage>
</organism>
<comment type="caution">
    <text evidence="1">The sequence shown here is derived from an EMBL/GenBank/DDBJ whole genome shotgun (WGS) entry which is preliminary data.</text>
</comment>
<dbReference type="Proteomes" id="UP000824242">
    <property type="component" value="Unassembled WGS sequence"/>
</dbReference>
<protein>
    <submittedName>
        <fullName evidence="1">Uncharacterized protein</fullName>
    </submittedName>
</protein>
<sequence length="225" mass="25259">MFTEKENKILIKGEDAILRRFEECLSAPEPLSNGDFATLLDGVRVLDRICRMRDRYGSQQEASLKKENSILSRAEDAVLRRLEECMNSPNPISINDFGSLMDGIQMMDRICRMMDQQGTHIACGQTGSKKRSEEIGVLTNYMNALLGEKAALKLSEAIQNQKTILIRGAQGSTGKTTLCRVLREHGIAAVEEKDVYEVILDTPLENRIPHFDPETISKSRKEDAL</sequence>
<name>A0A9D1ANE7_9FIRM</name>